<gene>
    <name evidence="1" type="ORF">Amon02_001171200</name>
</gene>
<sequence length="256" mass="25983">MTDVWSGGIIYMYFEEANNYGLVEVDGDEVKTLEDFENLKTQIVSVSPKIAKTGDVSADATLACPATYANWAAATELPPTPDQAVCDCIKSSSKCVVADSVKEKDYGELFGTICGQIDCSDINADGESGEYGAYSFCSAEEKLNYVLNKYYEDANENSSACDFDGAATVVDASAASTCSDVLAGKATASGSSKGSKSGSSNKSGSGSGSSSGSGSASTASGSSSSTGGAAAGAYSNGFSWLSILSTLLFSAVALIA</sequence>
<proteinExistence type="predicted"/>
<organism evidence="1 2">
    <name type="scientific">Ambrosiozyma monospora</name>
    <name type="common">Yeast</name>
    <name type="synonym">Endomycopsis monosporus</name>
    <dbReference type="NCBI Taxonomy" id="43982"/>
    <lineage>
        <taxon>Eukaryota</taxon>
        <taxon>Fungi</taxon>
        <taxon>Dikarya</taxon>
        <taxon>Ascomycota</taxon>
        <taxon>Saccharomycotina</taxon>
        <taxon>Pichiomycetes</taxon>
        <taxon>Pichiales</taxon>
        <taxon>Pichiaceae</taxon>
        <taxon>Ambrosiozyma</taxon>
    </lineage>
</organism>
<protein>
    <submittedName>
        <fullName evidence="1">Unnamed protein product</fullName>
    </submittedName>
</protein>
<reference evidence="1" key="1">
    <citation type="submission" date="2023-04" db="EMBL/GenBank/DDBJ databases">
        <title>Ambrosiozyma monospora NBRC 10751.</title>
        <authorList>
            <person name="Ichikawa N."/>
            <person name="Sato H."/>
            <person name="Tonouchi N."/>
        </authorList>
    </citation>
    <scope>NUCLEOTIDE SEQUENCE</scope>
    <source>
        <strain evidence="1">NBRC 10751</strain>
    </source>
</reference>
<accession>A0ACB5U7G5</accession>
<evidence type="ECO:0000313" key="2">
    <source>
        <dbReference type="Proteomes" id="UP001165064"/>
    </source>
</evidence>
<dbReference type="Proteomes" id="UP001165064">
    <property type="component" value="Unassembled WGS sequence"/>
</dbReference>
<comment type="caution">
    <text evidence="1">The sequence shown here is derived from an EMBL/GenBank/DDBJ whole genome shotgun (WGS) entry which is preliminary data.</text>
</comment>
<keyword evidence="2" id="KW-1185">Reference proteome</keyword>
<evidence type="ECO:0000313" key="1">
    <source>
        <dbReference type="EMBL" id="GMF03240.1"/>
    </source>
</evidence>
<dbReference type="EMBL" id="BSXS01012914">
    <property type="protein sequence ID" value="GMF03240.1"/>
    <property type="molecule type" value="Genomic_DNA"/>
</dbReference>
<name>A0ACB5U7G5_AMBMO</name>